<accession>Q4RVA5</accession>
<dbReference type="KEGG" id="tng:GSTEN00028421G001"/>
<evidence type="ECO:0000256" key="12">
    <source>
        <dbReference type="RuleBase" id="RU003519"/>
    </source>
</evidence>
<gene>
    <name evidence="14" type="ORF">GSTENG00028421001</name>
</gene>
<evidence type="ECO:0000256" key="5">
    <source>
        <dbReference type="ARBA" id="ARBA00022729"/>
    </source>
</evidence>
<dbReference type="PANTHER" id="PTHR10822:SF19">
    <property type="entry name" value="GLYPICAN-5"/>
    <property type="match status" value="1"/>
</dbReference>
<keyword evidence="3" id="KW-1003">Cell membrane</keyword>
<dbReference type="GO" id="GO:0090263">
    <property type="term" value="P:positive regulation of canonical Wnt signaling pathway"/>
    <property type="evidence" value="ECO:0007669"/>
    <property type="project" value="TreeGrafter"/>
</dbReference>
<feature type="signal peptide" evidence="13">
    <location>
        <begin position="1"/>
        <end position="33"/>
    </location>
</feature>
<protein>
    <submittedName>
        <fullName evidence="14">(spotted green pufferfish) hypothetical protein</fullName>
    </submittedName>
</protein>
<dbReference type="GO" id="GO:0016477">
    <property type="term" value="P:cell migration"/>
    <property type="evidence" value="ECO:0007669"/>
    <property type="project" value="TreeGrafter"/>
</dbReference>
<name>Q4RVA5_TETNG</name>
<keyword evidence="7 12" id="KW-0472">Membrane</keyword>
<evidence type="ECO:0000256" key="10">
    <source>
        <dbReference type="ARBA" id="ARBA00023288"/>
    </source>
</evidence>
<keyword evidence="9 12" id="KW-0357">Heparan sulfate</keyword>
<evidence type="ECO:0000256" key="3">
    <source>
        <dbReference type="ARBA" id="ARBA00022475"/>
    </source>
</evidence>
<feature type="chain" id="PRO_5004243126" evidence="13">
    <location>
        <begin position="34"/>
        <end position="140"/>
    </location>
</feature>
<keyword evidence="6 12" id="KW-0654">Proteoglycan</keyword>
<comment type="subcellular location">
    <subcellularLocation>
        <location evidence="1 12">Cell membrane</location>
        <topology evidence="1 12">Lipid-anchor</topology>
        <topology evidence="1 12">GPI-anchor</topology>
    </subcellularLocation>
</comment>
<reference evidence="14" key="1">
    <citation type="journal article" date="2004" name="Nature">
        <title>Genome duplication in the teleost fish Tetraodon nigroviridis reveals the early vertebrate proto-karyotype.</title>
        <authorList>
            <person name="Jaillon O."/>
            <person name="Aury J.-M."/>
            <person name="Brunet F."/>
            <person name="Petit J.-L."/>
            <person name="Stange-Thomann N."/>
            <person name="Mauceli E."/>
            <person name="Bouneau L."/>
            <person name="Fischer C."/>
            <person name="Ozouf-Costaz C."/>
            <person name="Bernot A."/>
            <person name="Nicaud S."/>
            <person name="Jaffe D."/>
            <person name="Fisher S."/>
            <person name="Lutfalla G."/>
            <person name="Dossat C."/>
            <person name="Segurens B."/>
            <person name="Dasilva C."/>
            <person name="Salanoubat M."/>
            <person name="Levy M."/>
            <person name="Boudet N."/>
            <person name="Castellano S."/>
            <person name="Anthouard V."/>
            <person name="Jubin C."/>
            <person name="Castelli V."/>
            <person name="Katinka M."/>
            <person name="Vacherie B."/>
            <person name="Biemont C."/>
            <person name="Skalli Z."/>
            <person name="Cattolico L."/>
            <person name="Poulain J."/>
            <person name="De Berardinis V."/>
            <person name="Cruaud C."/>
            <person name="Duprat S."/>
            <person name="Brottier P."/>
            <person name="Coutanceau J.-P."/>
            <person name="Gouzy J."/>
            <person name="Parra G."/>
            <person name="Lardier G."/>
            <person name="Chapple C."/>
            <person name="McKernan K.J."/>
            <person name="McEwan P."/>
            <person name="Bosak S."/>
            <person name="Kellis M."/>
            <person name="Volff J.-N."/>
            <person name="Guigo R."/>
            <person name="Zody M.C."/>
            <person name="Mesirov J."/>
            <person name="Lindblad-Toh K."/>
            <person name="Birren B."/>
            <person name="Nusbaum C."/>
            <person name="Kahn D."/>
            <person name="Robinson-Rechavi M."/>
            <person name="Laudet V."/>
            <person name="Schachter V."/>
            <person name="Quetier F."/>
            <person name="Saurin W."/>
            <person name="Scarpelli C."/>
            <person name="Wincker P."/>
            <person name="Lander E.S."/>
            <person name="Weissenbach J."/>
            <person name="Roest Crollius H."/>
        </authorList>
    </citation>
    <scope>NUCLEOTIDE SEQUENCE [LARGE SCALE GENOMIC DNA]</scope>
</reference>
<dbReference type="GO" id="GO:0009986">
    <property type="term" value="C:cell surface"/>
    <property type="evidence" value="ECO:0007669"/>
    <property type="project" value="TreeGrafter"/>
</dbReference>
<keyword evidence="10 12" id="KW-0449">Lipoprotein</keyword>
<evidence type="ECO:0000256" key="1">
    <source>
        <dbReference type="ARBA" id="ARBA00004609"/>
    </source>
</evidence>
<evidence type="ECO:0000256" key="4">
    <source>
        <dbReference type="ARBA" id="ARBA00022622"/>
    </source>
</evidence>
<dbReference type="GO" id="GO:0098552">
    <property type="term" value="C:side of membrane"/>
    <property type="evidence" value="ECO:0007669"/>
    <property type="project" value="UniProtKB-KW"/>
</dbReference>
<comment type="caution">
    <text evidence="14">The sequence shown here is derived from an EMBL/GenBank/DDBJ whole genome shotgun (WGS) entry which is preliminary data.</text>
</comment>
<dbReference type="EMBL" id="CAAE01014992">
    <property type="protein sequence ID" value="CAG07677.1"/>
    <property type="molecule type" value="Genomic_DNA"/>
</dbReference>
<dbReference type="GO" id="GO:0005886">
    <property type="term" value="C:plasma membrane"/>
    <property type="evidence" value="ECO:0007669"/>
    <property type="project" value="UniProtKB-SubCell"/>
</dbReference>
<organism evidence="14">
    <name type="scientific">Tetraodon nigroviridis</name>
    <name type="common">Spotted green pufferfish</name>
    <name type="synonym">Chelonodon nigroviridis</name>
    <dbReference type="NCBI Taxonomy" id="99883"/>
    <lineage>
        <taxon>Eukaryota</taxon>
        <taxon>Metazoa</taxon>
        <taxon>Chordata</taxon>
        <taxon>Craniata</taxon>
        <taxon>Vertebrata</taxon>
        <taxon>Euteleostomi</taxon>
        <taxon>Actinopterygii</taxon>
        <taxon>Neopterygii</taxon>
        <taxon>Teleostei</taxon>
        <taxon>Neoteleostei</taxon>
        <taxon>Acanthomorphata</taxon>
        <taxon>Eupercaria</taxon>
        <taxon>Tetraodontiformes</taxon>
        <taxon>Tetradontoidea</taxon>
        <taxon>Tetraodontidae</taxon>
        <taxon>Tetraodon</taxon>
    </lineage>
</organism>
<keyword evidence="4 12" id="KW-0336">GPI-anchor</keyword>
<dbReference type="PANTHER" id="PTHR10822">
    <property type="entry name" value="GLYPICAN"/>
    <property type="match status" value="1"/>
</dbReference>
<reference evidence="14" key="2">
    <citation type="submission" date="2004-02" db="EMBL/GenBank/DDBJ databases">
        <authorList>
            <consortium name="Genoscope"/>
            <consortium name="Whitehead Institute Centre for Genome Research"/>
        </authorList>
    </citation>
    <scope>NUCLEOTIDE SEQUENCE</scope>
</reference>
<dbReference type="GO" id="GO:0005576">
    <property type="term" value="C:extracellular region"/>
    <property type="evidence" value="ECO:0007669"/>
    <property type="project" value="TreeGrafter"/>
</dbReference>
<comment type="function">
    <text evidence="12">Cell surface proteoglycan.</text>
</comment>
<evidence type="ECO:0000256" key="7">
    <source>
        <dbReference type="ARBA" id="ARBA00023136"/>
    </source>
</evidence>
<dbReference type="GO" id="GO:1905475">
    <property type="term" value="P:regulation of protein localization to membrane"/>
    <property type="evidence" value="ECO:0007669"/>
    <property type="project" value="TreeGrafter"/>
</dbReference>
<sequence length="140" mass="15574">MSRGIFPRVNSYGGPLWILSAVILAANVAEVASYSCHEVKTAFQLRQVGPLSRVPETPGTDVDLLVCKHQGPSCCTRKMEESYQFAVKRETIHNIHSYSYELEHLLSRHLDAFQGKCCDGAMVGLVQDPDGQKGWAWCSF</sequence>
<evidence type="ECO:0000256" key="13">
    <source>
        <dbReference type="SAM" id="SignalP"/>
    </source>
</evidence>
<evidence type="ECO:0000256" key="9">
    <source>
        <dbReference type="ARBA" id="ARBA00023207"/>
    </source>
</evidence>
<evidence type="ECO:0000256" key="11">
    <source>
        <dbReference type="RuleBase" id="RU003518"/>
    </source>
</evidence>
<evidence type="ECO:0000256" key="2">
    <source>
        <dbReference type="ARBA" id="ARBA00010260"/>
    </source>
</evidence>
<dbReference type="AlphaFoldDB" id="Q4RVA5"/>
<comment type="similarity">
    <text evidence="2 11">Belongs to the glypican family.</text>
</comment>
<keyword evidence="8" id="KW-0325">Glycoprotein</keyword>
<dbReference type="OrthoDB" id="6380619at2759"/>
<keyword evidence="5 13" id="KW-0732">Signal</keyword>
<proteinExistence type="inferred from homology"/>
<dbReference type="Pfam" id="PF01153">
    <property type="entry name" value="Glypican"/>
    <property type="match status" value="1"/>
</dbReference>
<dbReference type="InterPro" id="IPR001863">
    <property type="entry name" value="Glypican"/>
</dbReference>
<evidence type="ECO:0000313" key="14">
    <source>
        <dbReference type="EMBL" id="CAG07677.1"/>
    </source>
</evidence>
<evidence type="ECO:0000256" key="6">
    <source>
        <dbReference type="ARBA" id="ARBA00022974"/>
    </source>
</evidence>
<evidence type="ECO:0000256" key="8">
    <source>
        <dbReference type="ARBA" id="ARBA00023180"/>
    </source>
</evidence>